<sequence>MDGMTIKRGDIFIAALDPVVGHEISKTRPVIIVSNDIGNIYSSTVTVLPITSKNLEKIYPFELFLPRDITGLSKDSKGKADQIRTLDKARLLKRVGGLDRELIKKADKAIRIHLNI</sequence>
<dbReference type="PANTHER" id="PTHR33988:SF1">
    <property type="entry name" value="ENDORIBONUCLEASE MAZF7-RELATED"/>
    <property type="match status" value="1"/>
</dbReference>
<dbReference type="Gene3D" id="2.30.30.110">
    <property type="match status" value="1"/>
</dbReference>
<name>A0A1W2B9X6_9BACT</name>
<accession>A0A1W2B9X6</accession>
<dbReference type="GO" id="GO:0016787">
    <property type="term" value="F:hydrolase activity"/>
    <property type="evidence" value="ECO:0007669"/>
    <property type="project" value="UniProtKB-KW"/>
</dbReference>
<dbReference type="SUPFAM" id="SSF50118">
    <property type="entry name" value="Cell growth inhibitor/plasmid maintenance toxic component"/>
    <property type="match status" value="1"/>
</dbReference>
<dbReference type="Pfam" id="PF02452">
    <property type="entry name" value="PemK_toxin"/>
    <property type="match status" value="1"/>
</dbReference>
<dbReference type="STRING" id="1121400.SAMN02746065_107180"/>
<evidence type="ECO:0000313" key="2">
    <source>
        <dbReference type="EMBL" id="SMC69719.1"/>
    </source>
</evidence>
<reference evidence="2 3" key="1">
    <citation type="submission" date="2017-04" db="EMBL/GenBank/DDBJ databases">
        <authorList>
            <person name="Afonso C.L."/>
            <person name="Miller P.J."/>
            <person name="Scott M.A."/>
            <person name="Spackman E."/>
            <person name="Goraichik I."/>
            <person name="Dimitrov K.M."/>
            <person name="Suarez D.L."/>
            <person name="Swayne D.E."/>
        </authorList>
    </citation>
    <scope>NUCLEOTIDE SEQUENCE [LARGE SCALE GENOMIC DNA]</scope>
    <source>
        <strain evidence="2 3">DSM 3385</strain>
    </source>
</reference>
<dbReference type="GO" id="GO:0016075">
    <property type="term" value="P:rRNA catabolic process"/>
    <property type="evidence" value="ECO:0007669"/>
    <property type="project" value="TreeGrafter"/>
</dbReference>
<organism evidence="2 3">
    <name type="scientific">Desulfocicer vacuolatum DSM 3385</name>
    <dbReference type="NCBI Taxonomy" id="1121400"/>
    <lineage>
        <taxon>Bacteria</taxon>
        <taxon>Pseudomonadati</taxon>
        <taxon>Thermodesulfobacteriota</taxon>
        <taxon>Desulfobacteria</taxon>
        <taxon>Desulfobacterales</taxon>
        <taxon>Desulfobacteraceae</taxon>
        <taxon>Desulfocicer</taxon>
    </lineage>
</organism>
<dbReference type="InterPro" id="IPR011067">
    <property type="entry name" value="Plasmid_toxin/cell-grow_inhib"/>
</dbReference>
<dbReference type="GO" id="GO:0006402">
    <property type="term" value="P:mRNA catabolic process"/>
    <property type="evidence" value="ECO:0007669"/>
    <property type="project" value="TreeGrafter"/>
</dbReference>
<gene>
    <name evidence="2" type="ORF">SAMN02746065_107180</name>
</gene>
<protein>
    <recommendedName>
        <fullName evidence="1">mRNA interferase</fullName>
        <ecNumber evidence="1">3.1.-.-</ecNumber>
    </recommendedName>
</protein>
<comment type="function">
    <text evidence="1">Toxic component of a type II toxin-antitoxin (TA) system.</text>
</comment>
<dbReference type="AlphaFoldDB" id="A0A1W2B9X6"/>
<dbReference type="EMBL" id="FWXY01000007">
    <property type="protein sequence ID" value="SMC69719.1"/>
    <property type="molecule type" value="Genomic_DNA"/>
</dbReference>
<evidence type="ECO:0000313" key="3">
    <source>
        <dbReference type="Proteomes" id="UP000192418"/>
    </source>
</evidence>
<keyword evidence="1" id="KW-0540">Nuclease</keyword>
<dbReference type="GO" id="GO:0003677">
    <property type="term" value="F:DNA binding"/>
    <property type="evidence" value="ECO:0007669"/>
    <property type="project" value="InterPro"/>
</dbReference>
<dbReference type="InterPro" id="IPR003477">
    <property type="entry name" value="PemK-like"/>
</dbReference>
<keyword evidence="1" id="KW-0378">Hydrolase</keyword>
<evidence type="ECO:0000256" key="1">
    <source>
        <dbReference type="PIRNR" id="PIRNR033490"/>
    </source>
</evidence>
<dbReference type="PANTHER" id="PTHR33988">
    <property type="entry name" value="ENDORIBONUCLEASE MAZF-RELATED"/>
    <property type="match status" value="1"/>
</dbReference>
<dbReference type="RefSeq" id="WP_232367093.1">
    <property type="nucleotide sequence ID" value="NZ_FWXY01000007.1"/>
</dbReference>
<dbReference type="Proteomes" id="UP000192418">
    <property type="component" value="Unassembled WGS sequence"/>
</dbReference>
<comment type="similarity">
    <text evidence="1">Belongs to the PemK/MazF family.</text>
</comment>
<dbReference type="EC" id="3.1.-.-" evidence="1"/>
<keyword evidence="1" id="KW-0255">Endonuclease</keyword>
<proteinExistence type="inferred from homology"/>
<dbReference type="PIRSF" id="PIRSF033490">
    <property type="entry name" value="MazF"/>
    <property type="match status" value="1"/>
</dbReference>
<keyword evidence="3" id="KW-1185">Reference proteome</keyword>
<dbReference type="GO" id="GO:0004521">
    <property type="term" value="F:RNA endonuclease activity"/>
    <property type="evidence" value="ECO:0007669"/>
    <property type="project" value="TreeGrafter"/>
</dbReference>